<proteinExistence type="predicted"/>
<evidence type="ECO:0000256" key="2">
    <source>
        <dbReference type="SAM" id="SignalP"/>
    </source>
</evidence>
<dbReference type="RefSeq" id="WP_184167382.1">
    <property type="nucleotide sequence ID" value="NZ_JACHLN010000002.1"/>
</dbReference>
<feature type="signal peptide" evidence="2">
    <location>
        <begin position="1"/>
        <end position="19"/>
    </location>
</feature>
<protein>
    <recommendedName>
        <fullName evidence="5">DUF4148 domain-containing protein</fullName>
    </recommendedName>
</protein>
<feature type="region of interest" description="Disordered" evidence="1">
    <location>
        <begin position="21"/>
        <end position="62"/>
    </location>
</feature>
<gene>
    <name evidence="3" type="ORF">HNP52_002467</name>
</gene>
<accession>A0A7W7K2J1</accession>
<sequence length="115" mass="12578">MRRYLILAPVLLLAAPASAQIWGGPSLKGPSGGAMSRDRSAAETAKIRSDIRDGRSGGQLTRREAKQLRREAYQVDTLEERFAAGGLSPSEEAELFARREALRNDVVAKRSGQRK</sequence>
<evidence type="ECO:0000256" key="1">
    <source>
        <dbReference type="SAM" id="MobiDB-lite"/>
    </source>
</evidence>
<evidence type="ECO:0008006" key="5">
    <source>
        <dbReference type="Google" id="ProtNLM"/>
    </source>
</evidence>
<evidence type="ECO:0000313" key="3">
    <source>
        <dbReference type="EMBL" id="MBB4839398.1"/>
    </source>
</evidence>
<name>A0A7W7K2J1_9SPHN</name>
<dbReference type="AlphaFoldDB" id="A0A7W7K2J1"/>
<dbReference type="EMBL" id="JACHLN010000002">
    <property type="protein sequence ID" value="MBB4839398.1"/>
    <property type="molecule type" value="Genomic_DNA"/>
</dbReference>
<feature type="chain" id="PRO_5030510585" description="DUF4148 domain-containing protein" evidence="2">
    <location>
        <begin position="20"/>
        <end position="115"/>
    </location>
</feature>
<dbReference type="Proteomes" id="UP000575241">
    <property type="component" value="Unassembled WGS sequence"/>
</dbReference>
<feature type="compositionally biased region" description="Basic and acidic residues" evidence="1">
    <location>
        <begin position="36"/>
        <end position="62"/>
    </location>
</feature>
<reference evidence="3 4" key="1">
    <citation type="submission" date="2020-08" db="EMBL/GenBank/DDBJ databases">
        <title>Functional genomics of gut bacteria from endangered species of beetles.</title>
        <authorList>
            <person name="Carlos-Shanley C."/>
        </authorList>
    </citation>
    <scope>NUCLEOTIDE SEQUENCE [LARGE SCALE GENOMIC DNA]</scope>
    <source>
        <strain evidence="3 4">S00224</strain>
    </source>
</reference>
<keyword evidence="4" id="KW-1185">Reference proteome</keyword>
<keyword evidence="2" id="KW-0732">Signal</keyword>
<organism evidence="3 4">
    <name type="scientific">Sphingomonas kyeonggiensis</name>
    <dbReference type="NCBI Taxonomy" id="1268553"/>
    <lineage>
        <taxon>Bacteria</taxon>
        <taxon>Pseudomonadati</taxon>
        <taxon>Pseudomonadota</taxon>
        <taxon>Alphaproteobacteria</taxon>
        <taxon>Sphingomonadales</taxon>
        <taxon>Sphingomonadaceae</taxon>
        <taxon>Sphingomonas</taxon>
    </lineage>
</organism>
<comment type="caution">
    <text evidence="3">The sequence shown here is derived from an EMBL/GenBank/DDBJ whole genome shotgun (WGS) entry which is preliminary data.</text>
</comment>
<evidence type="ECO:0000313" key="4">
    <source>
        <dbReference type="Proteomes" id="UP000575241"/>
    </source>
</evidence>